<name>A0A0V0HIW1_SOLCH</name>
<evidence type="ECO:0000313" key="2">
    <source>
        <dbReference type="EMBL" id="JAP20051.1"/>
    </source>
</evidence>
<organism evidence="2">
    <name type="scientific">Solanum chacoense</name>
    <name type="common">Chaco potato</name>
    <dbReference type="NCBI Taxonomy" id="4108"/>
    <lineage>
        <taxon>Eukaryota</taxon>
        <taxon>Viridiplantae</taxon>
        <taxon>Streptophyta</taxon>
        <taxon>Embryophyta</taxon>
        <taxon>Tracheophyta</taxon>
        <taxon>Spermatophyta</taxon>
        <taxon>Magnoliopsida</taxon>
        <taxon>eudicotyledons</taxon>
        <taxon>Gunneridae</taxon>
        <taxon>Pentapetalae</taxon>
        <taxon>asterids</taxon>
        <taxon>lamiids</taxon>
        <taxon>Solanales</taxon>
        <taxon>Solanaceae</taxon>
        <taxon>Solanoideae</taxon>
        <taxon>Solaneae</taxon>
        <taxon>Solanum</taxon>
    </lineage>
</organism>
<reference evidence="2" key="1">
    <citation type="submission" date="2015-12" db="EMBL/GenBank/DDBJ databases">
        <title>Gene expression during late stages of embryo sac development: a critical building block for successful pollen-pistil interactions.</title>
        <authorList>
            <person name="Liu Y."/>
            <person name="Joly V."/>
            <person name="Sabar M."/>
            <person name="Matton D.P."/>
        </authorList>
    </citation>
    <scope>NUCLEOTIDE SEQUENCE</scope>
</reference>
<evidence type="ECO:0000256" key="1">
    <source>
        <dbReference type="SAM" id="Phobius"/>
    </source>
</evidence>
<protein>
    <submittedName>
        <fullName evidence="2">Putative ovule protein</fullName>
    </submittedName>
</protein>
<dbReference type="AlphaFoldDB" id="A0A0V0HIW1"/>
<accession>A0A0V0HIW1</accession>
<keyword evidence="1" id="KW-0472">Membrane</keyword>
<keyword evidence="1" id="KW-0812">Transmembrane</keyword>
<proteinExistence type="predicted"/>
<sequence length="78" mass="9140">MEMCRGVFLALSSIFVGISLFFLCCFIFLPFSLCLTCFFHFVHLFQINRISHCWVSLYGPKEKAEICSRVFLGWKEQC</sequence>
<feature type="transmembrane region" description="Helical" evidence="1">
    <location>
        <begin position="7"/>
        <end position="31"/>
    </location>
</feature>
<keyword evidence="1" id="KW-1133">Transmembrane helix</keyword>
<dbReference type="SMR" id="A0A0V0HIW1"/>
<dbReference type="EMBL" id="GEDG01019312">
    <property type="protein sequence ID" value="JAP20051.1"/>
    <property type="molecule type" value="Transcribed_RNA"/>
</dbReference>